<dbReference type="Pfam" id="PF00172">
    <property type="entry name" value="Zn_clus"/>
    <property type="match status" value="1"/>
</dbReference>
<dbReference type="SMART" id="SM00906">
    <property type="entry name" value="Fungal_trans"/>
    <property type="match status" value="1"/>
</dbReference>
<accession>A0A0J9VYY5</accession>
<feature type="region of interest" description="Disordered" evidence="7">
    <location>
        <begin position="131"/>
        <end position="153"/>
    </location>
</feature>
<dbReference type="InterPro" id="IPR007219">
    <property type="entry name" value="XnlR_reg_dom"/>
</dbReference>
<organism evidence="9 10">
    <name type="scientific">Fusarium oxysporum f. sp. lycopersici (strain 4287 / CBS 123668 / FGSC 9935 / NRRL 34936)</name>
    <name type="common">Fusarium vascular wilt of tomato</name>
    <dbReference type="NCBI Taxonomy" id="426428"/>
    <lineage>
        <taxon>Eukaryota</taxon>
        <taxon>Fungi</taxon>
        <taxon>Dikarya</taxon>
        <taxon>Ascomycota</taxon>
        <taxon>Pezizomycotina</taxon>
        <taxon>Sordariomycetes</taxon>
        <taxon>Hypocreomycetidae</taxon>
        <taxon>Hypocreales</taxon>
        <taxon>Nectriaceae</taxon>
        <taxon>Fusarium</taxon>
        <taxon>Fusarium oxysporum species complex</taxon>
    </lineage>
</organism>
<dbReference type="PANTHER" id="PTHR31944">
    <property type="entry name" value="HEME-RESPONSIVE ZINC FINGER TRANSCRIPTION FACTOR HAP1"/>
    <property type="match status" value="1"/>
</dbReference>
<feature type="region of interest" description="Disordered" evidence="7">
    <location>
        <begin position="31"/>
        <end position="53"/>
    </location>
</feature>
<feature type="compositionally biased region" description="Low complexity" evidence="7">
    <location>
        <begin position="135"/>
        <end position="153"/>
    </location>
</feature>
<proteinExistence type="predicted"/>
<feature type="domain" description="Zn(2)-C6 fungal-type" evidence="8">
    <location>
        <begin position="61"/>
        <end position="91"/>
    </location>
</feature>
<evidence type="ECO:0000259" key="8">
    <source>
        <dbReference type="PROSITE" id="PS50048"/>
    </source>
</evidence>
<dbReference type="CDD" id="cd12148">
    <property type="entry name" value="fungal_TF_MHR"/>
    <property type="match status" value="1"/>
</dbReference>
<evidence type="ECO:0000256" key="4">
    <source>
        <dbReference type="ARBA" id="ARBA00023125"/>
    </source>
</evidence>
<reference evidence="9" key="2">
    <citation type="journal article" date="2010" name="Nature">
        <title>Comparative genomics reveals mobile pathogenicity chromosomes in Fusarium.</title>
        <authorList>
            <person name="Ma L.J."/>
            <person name="van der Does H.C."/>
            <person name="Borkovich K.A."/>
            <person name="Coleman J.J."/>
            <person name="Daboussi M.J."/>
            <person name="Di Pietro A."/>
            <person name="Dufresne M."/>
            <person name="Freitag M."/>
            <person name="Grabherr M."/>
            <person name="Henrissat B."/>
            <person name="Houterman P.M."/>
            <person name="Kang S."/>
            <person name="Shim W.B."/>
            <person name="Woloshuk C."/>
            <person name="Xie X."/>
            <person name="Xu J.R."/>
            <person name="Antoniw J."/>
            <person name="Baker S.E."/>
            <person name="Bluhm B.H."/>
            <person name="Breakspear A."/>
            <person name="Brown D.W."/>
            <person name="Butchko R.A."/>
            <person name="Chapman S."/>
            <person name="Coulson R."/>
            <person name="Coutinho P.M."/>
            <person name="Danchin E.G."/>
            <person name="Diener A."/>
            <person name="Gale L.R."/>
            <person name="Gardiner D.M."/>
            <person name="Goff S."/>
            <person name="Hammond-Kosack K.E."/>
            <person name="Hilburn K."/>
            <person name="Hua-Van A."/>
            <person name="Jonkers W."/>
            <person name="Kazan K."/>
            <person name="Kodira C.D."/>
            <person name="Koehrsen M."/>
            <person name="Kumar L."/>
            <person name="Lee Y.H."/>
            <person name="Li L."/>
            <person name="Manners J.M."/>
            <person name="Miranda-Saavedra D."/>
            <person name="Mukherjee M."/>
            <person name="Park G."/>
            <person name="Park J."/>
            <person name="Park S.Y."/>
            <person name="Proctor R.H."/>
            <person name="Regev A."/>
            <person name="Ruiz-Roldan M.C."/>
            <person name="Sain D."/>
            <person name="Sakthikumar S."/>
            <person name="Sykes S."/>
            <person name="Schwartz D.C."/>
            <person name="Turgeon B.G."/>
            <person name="Wapinski I."/>
            <person name="Yoder O."/>
            <person name="Young S."/>
            <person name="Zeng Q."/>
            <person name="Zhou S."/>
            <person name="Galagan J."/>
            <person name="Cuomo C.A."/>
            <person name="Kistler H.C."/>
            <person name="Rep M."/>
        </authorList>
    </citation>
    <scope>NUCLEOTIDE SEQUENCE [LARGE SCALE GENOMIC DNA]</scope>
    <source>
        <strain evidence="9">4287</strain>
    </source>
</reference>
<keyword evidence="3" id="KW-0805">Transcription regulation</keyword>
<dbReference type="GO" id="GO:0006351">
    <property type="term" value="P:DNA-templated transcription"/>
    <property type="evidence" value="ECO:0007669"/>
    <property type="project" value="InterPro"/>
</dbReference>
<feature type="region of interest" description="Disordered" evidence="7">
    <location>
        <begin position="178"/>
        <end position="198"/>
    </location>
</feature>
<dbReference type="GO" id="GO:0005634">
    <property type="term" value="C:nucleus"/>
    <property type="evidence" value="ECO:0007669"/>
    <property type="project" value="TreeGrafter"/>
</dbReference>
<reference evidence="9" key="1">
    <citation type="submission" date="2007-04" db="EMBL/GenBank/DDBJ databases">
        <authorList>
            <consortium name="The Broad Institute Genome Sequencing Platform"/>
            <person name="Birren B."/>
            <person name="Lander E."/>
            <person name="Galagan J."/>
            <person name="Nusbaum C."/>
            <person name="Devon K."/>
            <person name="Ma L.-J."/>
            <person name="Jaffe D."/>
            <person name="Butler J."/>
            <person name="Alvarez P."/>
            <person name="Gnerre S."/>
            <person name="Grabherr M."/>
            <person name="Kleber M."/>
            <person name="Mauceli E."/>
            <person name="Brockman W."/>
            <person name="MacCallum I.A."/>
            <person name="Young S."/>
            <person name="LaButti K."/>
            <person name="DeCaprio D."/>
            <person name="Crawford M."/>
            <person name="Koehrsen M."/>
            <person name="Engels R."/>
            <person name="Montgomery P."/>
            <person name="Pearson M."/>
            <person name="Howarth C."/>
            <person name="Larson L."/>
            <person name="White J."/>
            <person name="O'Leary S."/>
            <person name="Kodira C."/>
            <person name="Zeng Q."/>
            <person name="Yandava C."/>
            <person name="Alvarado L."/>
            <person name="Kistler C."/>
            <person name="Shim W.-B."/>
            <person name="Kang S."/>
            <person name="Woloshuk C."/>
        </authorList>
    </citation>
    <scope>NUCLEOTIDE SEQUENCE</scope>
    <source>
        <strain evidence="9">4287</strain>
    </source>
</reference>
<keyword evidence="6" id="KW-0539">Nucleus</keyword>
<dbReference type="CDD" id="cd00067">
    <property type="entry name" value="GAL4"/>
    <property type="match status" value="1"/>
</dbReference>
<evidence type="ECO:0000256" key="1">
    <source>
        <dbReference type="ARBA" id="ARBA00022723"/>
    </source>
</evidence>
<dbReference type="PANTHER" id="PTHR31944:SF131">
    <property type="entry name" value="HEME-RESPONSIVE ZINC FINGER TRANSCRIPTION FACTOR HAP1"/>
    <property type="match status" value="1"/>
</dbReference>
<dbReference type="PROSITE" id="PS00463">
    <property type="entry name" value="ZN2_CY6_FUNGAL_1"/>
    <property type="match status" value="1"/>
</dbReference>
<dbReference type="GO" id="GO:0000978">
    <property type="term" value="F:RNA polymerase II cis-regulatory region sequence-specific DNA binding"/>
    <property type="evidence" value="ECO:0007669"/>
    <property type="project" value="TreeGrafter"/>
</dbReference>
<dbReference type="GeneID" id="28955646"/>
<dbReference type="GO" id="GO:0008270">
    <property type="term" value="F:zinc ion binding"/>
    <property type="evidence" value="ECO:0007669"/>
    <property type="project" value="InterPro"/>
</dbReference>
<protein>
    <recommendedName>
        <fullName evidence="8">Zn(2)-C6 fungal-type domain-containing protein</fullName>
    </recommendedName>
</protein>
<dbReference type="AlphaFoldDB" id="A0A0J9VYY5"/>
<keyword evidence="2" id="KW-0862">Zinc</keyword>
<evidence type="ECO:0000256" key="5">
    <source>
        <dbReference type="ARBA" id="ARBA00023163"/>
    </source>
</evidence>
<dbReference type="Proteomes" id="UP000009097">
    <property type="component" value="Unassembled WGS sequence"/>
</dbReference>
<keyword evidence="5" id="KW-0804">Transcription</keyword>
<dbReference type="InterPro" id="IPR001138">
    <property type="entry name" value="Zn2Cys6_DnaBD"/>
</dbReference>
<name>A0A0J9VYY5_FUSO4</name>
<evidence type="ECO:0000256" key="3">
    <source>
        <dbReference type="ARBA" id="ARBA00023015"/>
    </source>
</evidence>
<dbReference type="GO" id="GO:0001228">
    <property type="term" value="F:DNA-binding transcription activator activity, RNA polymerase II-specific"/>
    <property type="evidence" value="ECO:0007669"/>
    <property type="project" value="TreeGrafter"/>
</dbReference>
<dbReference type="Gene3D" id="4.10.240.10">
    <property type="entry name" value="Zn(2)-C6 fungal-type DNA-binding domain"/>
    <property type="match status" value="1"/>
</dbReference>
<evidence type="ECO:0000313" key="10">
    <source>
        <dbReference type="Proteomes" id="UP000009097"/>
    </source>
</evidence>
<dbReference type="Pfam" id="PF04082">
    <property type="entry name" value="Fungal_trans"/>
    <property type="match status" value="1"/>
</dbReference>
<dbReference type="SMART" id="SM00066">
    <property type="entry name" value="GAL4"/>
    <property type="match status" value="1"/>
</dbReference>
<dbReference type="SUPFAM" id="SSF57701">
    <property type="entry name" value="Zn2/Cys6 DNA-binding domain"/>
    <property type="match status" value="1"/>
</dbReference>
<evidence type="ECO:0000256" key="2">
    <source>
        <dbReference type="ARBA" id="ARBA00022833"/>
    </source>
</evidence>
<evidence type="ECO:0000256" key="7">
    <source>
        <dbReference type="SAM" id="MobiDB-lite"/>
    </source>
</evidence>
<dbReference type="PROSITE" id="PS50048">
    <property type="entry name" value="ZN2_CY6_FUNGAL_2"/>
    <property type="match status" value="1"/>
</dbReference>
<keyword evidence="1" id="KW-0479">Metal-binding</keyword>
<dbReference type="OrthoDB" id="4337792at2759"/>
<sequence length="784" mass="86669">MANFYMVSCSKEEKDLLGTFATVLTTSITQFSRIPRPSRKSTSSETAKMESVRRRRRPAVSCDLCRKRKMRCNRGSPCSNCMRARKGDCVYENPPPAERSTTGQDHVADTGGDFNAFLSLPTPEDLVASANSGLPGVSTGAASSSTGAPTPVSQSSVQELGILRNRVCQLESQLSSTTAVPSQSHVSTPASTLETSSSRLGGTFHLHSQGQHVGALATPRAISHKSRFFGQSHFVCGLPLLRDIIEAIDQYATETSGLVVAVQKCKTMAKRIKALRAPAWPTPLTTELASKAVCDSLVECYLKGIEKVYRILHIPTFRNKYDALWTADVESDRDFVAQLKLVLALGATTYDDNFSLRASAVQWIYEVQTWISEPEFKSRLGVQFLQTNILLVLAREMVSVGGESSWIACGSLLRTAVSMGLHRDPALLSKTTTMACEMRRRLWNTILELCLQSSLSSGGPPMITEGEFDTEPPGNFDDDQIIIDSATPRPDNVLTQVSTPRALRMTFASRLKVVKLLNDLRSGESYQETLRLDAELKASYKEANRVLKDCKKGQNSPTEFELSVGDFIMRRYLCALHFPYYGLSLQEPSYAFSRKMTVESAFRMWSTVSSDSAGGATSPDKQQFARLVTCSSGFFRLSAWQSSILLVLELRSTVQEDDGFSLAPVRPDLLNVMEDSKSWNLRTIEAGETNIKGYLMLSILMAQIKGIMRHLSETEIVESIVKAGEEAMQDALVVFESLLAQLQPEGTEIQDLQEIDLTFMDDWDSLMVDDFLDDGVSDPMAWIF</sequence>
<dbReference type="KEGG" id="fox:FOXG_14496"/>
<dbReference type="EMBL" id="DS231718">
    <property type="protein sequence ID" value="KNB16016.1"/>
    <property type="molecule type" value="Genomic_DNA"/>
</dbReference>
<dbReference type="VEuPathDB" id="FungiDB:FOXG_14496"/>
<dbReference type="InterPro" id="IPR051430">
    <property type="entry name" value="Fungal_TF_Env_Response"/>
</dbReference>
<dbReference type="InterPro" id="IPR036864">
    <property type="entry name" value="Zn2-C6_fun-type_DNA-bd_sf"/>
</dbReference>
<gene>
    <name evidence="9" type="ORF">FOXG_14496</name>
</gene>
<evidence type="ECO:0000313" key="9">
    <source>
        <dbReference type="EMBL" id="KNB16016.1"/>
    </source>
</evidence>
<dbReference type="RefSeq" id="XP_018254061.1">
    <property type="nucleotide sequence ID" value="XM_018394550.1"/>
</dbReference>
<keyword evidence="4" id="KW-0238">DNA-binding</keyword>
<evidence type="ECO:0000256" key="6">
    <source>
        <dbReference type="ARBA" id="ARBA00023242"/>
    </source>
</evidence>